<comment type="caution">
    <text evidence="3">The sequence shown here is derived from an EMBL/GenBank/DDBJ whole genome shotgun (WGS) entry which is preliminary data.</text>
</comment>
<dbReference type="InterPro" id="IPR003141">
    <property type="entry name" value="Pol/His_phosphatase_N"/>
</dbReference>
<dbReference type="CDD" id="cd07432">
    <property type="entry name" value="PHP_HisPPase"/>
    <property type="match status" value="1"/>
</dbReference>
<feature type="coiled-coil region" evidence="1">
    <location>
        <begin position="414"/>
        <end position="451"/>
    </location>
</feature>
<keyword evidence="4" id="KW-1185">Reference proteome</keyword>
<keyword evidence="1" id="KW-0175">Coiled coil</keyword>
<feature type="coiled-coil region" evidence="1">
    <location>
        <begin position="527"/>
        <end position="618"/>
    </location>
</feature>
<dbReference type="Proteomes" id="UP001343698">
    <property type="component" value="Unassembled WGS sequence"/>
</dbReference>
<organism evidence="3 4">
    <name type="scientific">Maribacter flavus</name>
    <dbReference type="NCBI Taxonomy" id="1658664"/>
    <lineage>
        <taxon>Bacteria</taxon>
        <taxon>Pseudomonadati</taxon>
        <taxon>Bacteroidota</taxon>
        <taxon>Flavobacteriia</taxon>
        <taxon>Flavobacteriales</taxon>
        <taxon>Flavobacteriaceae</taxon>
        <taxon>Maribacter</taxon>
    </lineage>
</organism>
<dbReference type="SUPFAM" id="SSF52540">
    <property type="entry name" value="P-loop containing nucleoside triphosphate hydrolases"/>
    <property type="match status" value="1"/>
</dbReference>
<evidence type="ECO:0000313" key="4">
    <source>
        <dbReference type="Proteomes" id="UP001343698"/>
    </source>
</evidence>
<dbReference type="InterPro" id="IPR003959">
    <property type="entry name" value="ATPase_AAA_core"/>
</dbReference>
<dbReference type="InterPro" id="IPR016195">
    <property type="entry name" value="Pol/histidinol_Pase-like"/>
</dbReference>
<dbReference type="InterPro" id="IPR027417">
    <property type="entry name" value="P-loop_NTPase"/>
</dbReference>
<dbReference type="Pfam" id="PF13304">
    <property type="entry name" value="AAA_21"/>
    <property type="match status" value="1"/>
</dbReference>
<evidence type="ECO:0000259" key="2">
    <source>
        <dbReference type="SMART" id="SM00481"/>
    </source>
</evidence>
<sequence>MTKGARFLRADLHIHSYGEFGSYDVKDTAMTPEAIVDTAIAKGLKIISITDHNEIFNSNTAINYAADKDILIIPGIEVTTTQGHLLLYFDTFQNLRSFAGKLNISEDKKTTTQGIVECLDFAHQYSGVGILAHIELDSGFEKTIGRFGPPIEEIFSHPNLLGLEISKKENFHFYSNSDEDANRKRLVGLRRDNLLMDDDQILPKLMGSDSHNLNKLGTNAEGNEKLTRIKVDELNFHAFKVALLSHESRIRLEDLIPEQRPVFNKIFIEGGLLDEMDIDLSPNLTCIIGSRGAGKSTLLETLRETSGNQSSSKVVDSDVWPQKITLQYTDEAGQTIEFSREKNNGTQNITDPINGISRVEIESYGQGETADTIQHSDENPTVLIDFLDGFLDLKPLISEDKEIITDLLENQSDARKLRLELLSLDETKKALKNEQKKLENLKKQKAGELVKYQNALIKERQIRQDLIADLKLLIQTYKDILNDEETFENFEKLSDEEIVVGKDYFQKVKNIVSDFSAIVKFKAGELNEALGTKVEELRTELKNWASKEKAIQVQMDAKKQELAAQGIPFDLGKINQISKDIIDLTNRVKKLENSKKLLNELQTVRKELIGKRKDIKQRIFYYRNAFGQTINDNLKNTLDGLYINVKYDQGNYSDEFEQLLKTTMDWRTSQVPRAYLITKNLSPFEFVDICMRKDNDALKALTDDEGKRFIGDYEAQTIVEKLLKDHTYEDFEALPFEDRPSISVTRLYKDDVTGKTLRNTKSISQLSLGQQQSVLLGILMLSKSTTPLIIDQPEDNLDSEFIFKTIVKNLRKIKESRQVIIVTHNPNIAVLGDAELIIPLKSTSVKSHVLEAGSIDRKGTREISCEILEGGKSAFKQRQLIYGIK</sequence>
<dbReference type="CDD" id="cd00267">
    <property type="entry name" value="ABC_ATPase"/>
    <property type="match status" value="1"/>
</dbReference>
<dbReference type="EMBL" id="JAZDDF010000001">
    <property type="protein sequence ID" value="MEE1970826.1"/>
    <property type="molecule type" value="Genomic_DNA"/>
</dbReference>
<evidence type="ECO:0000313" key="3">
    <source>
        <dbReference type="EMBL" id="MEE1970826.1"/>
    </source>
</evidence>
<evidence type="ECO:0000256" key="1">
    <source>
        <dbReference type="SAM" id="Coils"/>
    </source>
</evidence>
<dbReference type="Gene3D" id="3.20.20.140">
    <property type="entry name" value="Metal-dependent hydrolases"/>
    <property type="match status" value="1"/>
</dbReference>
<dbReference type="NCBIfam" id="NF045780">
    <property type="entry name" value="TrlF_fam_ATP"/>
    <property type="match status" value="1"/>
</dbReference>
<dbReference type="InterPro" id="IPR054787">
    <property type="entry name" value="TrlF_ATPase"/>
</dbReference>
<dbReference type="RefSeq" id="WP_272635504.1">
    <property type="nucleotide sequence ID" value="NZ_JAZDDF010000001.1"/>
</dbReference>
<protein>
    <submittedName>
        <fullName evidence="3">PHP domain-containing protein</fullName>
    </submittedName>
</protein>
<dbReference type="PANTHER" id="PTHR42924">
    <property type="entry name" value="EXONUCLEASE"/>
    <property type="match status" value="1"/>
</dbReference>
<dbReference type="InterPro" id="IPR004013">
    <property type="entry name" value="PHP_dom"/>
</dbReference>
<dbReference type="Gene3D" id="3.40.50.300">
    <property type="entry name" value="P-loop containing nucleotide triphosphate hydrolases"/>
    <property type="match status" value="2"/>
</dbReference>
<gene>
    <name evidence="3" type="ORF">V1H85_00110</name>
</gene>
<feature type="domain" description="Polymerase/histidinol phosphatase N-terminal" evidence="2">
    <location>
        <begin position="10"/>
        <end position="82"/>
    </location>
</feature>
<accession>A0ABU7IDC1</accession>
<dbReference type="InterPro" id="IPR052018">
    <property type="entry name" value="PHP_domain"/>
</dbReference>
<dbReference type="SMART" id="SM00481">
    <property type="entry name" value="POLIIIAc"/>
    <property type="match status" value="1"/>
</dbReference>
<dbReference type="PANTHER" id="PTHR42924:SF3">
    <property type="entry name" value="POLYMERASE_HISTIDINOL PHOSPHATASE N-TERMINAL DOMAIN-CONTAINING PROTEIN"/>
    <property type="match status" value="1"/>
</dbReference>
<dbReference type="SUPFAM" id="SSF89550">
    <property type="entry name" value="PHP domain-like"/>
    <property type="match status" value="1"/>
</dbReference>
<reference evidence="3 4" key="1">
    <citation type="submission" date="2024-01" db="EMBL/GenBank/DDBJ databases">
        <title>Maribacter spp. originated from different algae showed divergent polysaccharides utilization ability.</title>
        <authorList>
            <person name="Wang H."/>
            <person name="Wu Y."/>
        </authorList>
    </citation>
    <scope>NUCLEOTIDE SEQUENCE [LARGE SCALE GENOMIC DNA]</scope>
    <source>
        <strain evidence="3 4">KPT27_14</strain>
    </source>
</reference>
<proteinExistence type="predicted"/>
<dbReference type="Pfam" id="PF02811">
    <property type="entry name" value="PHP"/>
    <property type="match status" value="1"/>
</dbReference>
<name>A0ABU7IDC1_9FLAO</name>